<evidence type="ECO:0000313" key="12">
    <source>
        <dbReference type="EMBL" id="KDR20118.1"/>
    </source>
</evidence>
<dbReference type="Pfam" id="PF13639">
    <property type="entry name" value="zf-RING_2"/>
    <property type="match status" value="1"/>
</dbReference>
<dbReference type="InterPro" id="IPR001607">
    <property type="entry name" value="Znf_UBP"/>
</dbReference>
<dbReference type="Proteomes" id="UP000027135">
    <property type="component" value="Unassembled WGS sequence"/>
</dbReference>
<name>A0A067RBB1_ZOONE</name>
<dbReference type="eggNOG" id="KOG0804">
    <property type="taxonomic scope" value="Eukaryota"/>
</dbReference>
<dbReference type="InterPro" id="IPR013083">
    <property type="entry name" value="Znf_RING/FYVE/PHD"/>
</dbReference>
<keyword evidence="3" id="KW-0597">Phosphoprotein</keyword>
<dbReference type="GO" id="GO:0005737">
    <property type="term" value="C:cytoplasm"/>
    <property type="evidence" value="ECO:0007669"/>
    <property type="project" value="UniProtKB-SubCell"/>
</dbReference>
<evidence type="ECO:0000259" key="11">
    <source>
        <dbReference type="PROSITE" id="PS50271"/>
    </source>
</evidence>
<dbReference type="SUPFAM" id="SSF54928">
    <property type="entry name" value="RNA-binding domain, RBD"/>
    <property type="match status" value="1"/>
</dbReference>
<dbReference type="PROSITE" id="PS50089">
    <property type="entry name" value="ZF_RING_2"/>
    <property type="match status" value="1"/>
</dbReference>
<dbReference type="GO" id="GO:0061630">
    <property type="term" value="F:ubiquitin protein ligase activity"/>
    <property type="evidence" value="ECO:0007669"/>
    <property type="project" value="TreeGrafter"/>
</dbReference>
<dbReference type="InterPro" id="IPR035979">
    <property type="entry name" value="RBD_domain_sf"/>
</dbReference>
<keyword evidence="13" id="KW-1185">Reference proteome</keyword>
<evidence type="ECO:0000259" key="10">
    <source>
        <dbReference type="PROSITE" id="PS50089"/>
    </source>
</evidence>
<dbReference type="AlphaFoldDB" id="A0A067RBB1"/>
<evidence type="ECO:0000256" key="7">
    <source>
        <dbReference type="PROSITE-ProRule" id="PRU00502"/>
    </source>
</evidence>
<feature type="domain" description="UBP-type" evidence="11">
    <location>
        <begin position="281"/>
        <end position="373"/>
    </location>
</feature>
<protein>
    <submittedName>
        <fullName evidence="12">BRCA1-associated protein</fullName>
    </submittedName>
</protein>
<dbReference type="STRING" id="136037.A0A067RBB1"/>
<dbReference type="OMA" id="RFNSIEP"/>
<evidence type="ECO:0000256" key="5">
    <source>
        <dbReference type="ARBA" id="ARBA00022771"/>
    </source>
</evidence>
<evidence type="ECO:0000256" key="3">
    <source>
        <dbReference type="ARBA" id="ARBA00022553"/>
    </source>
</evidence>
<proteinExistence type="predicted"/>
<dbReference type="InterPro" id="IPR011422">
    <property type="entry name" value="BRAP2/ETP1_RRM"/>
</dbReference>
<keyword evidence="4" id="KW-0479">Metal-binding</keyword>
<dbReference type="EMBL" id="KK852619">
    <property type="protein sequence ID" value="KDR20118.1"/>
    <property type="molecule type" value="Genomic_DNA"/>
</dbReference>
<dbReference type="CDD" id="cd16457">
    <property type="entry name" value="RING-H2_BRAP2"/>
    <property type="match status" value="1"/>
</dbReference>
<keyword evidence="8" id="KW-0175">Coiled coil</keyword>
<dbReference type="CDD" id="cd12718">
    <property type="entry name" value="RRM_BRAP2"/>
    <property type="match status" value="1"/>
</dbReference>
<sequence length="566" mass="63683">MSVAVSLCVFRIELSDVCTIEADKQTVPCGAMAAESDKRRFARGRREMRDITIETYSSVTGEARPSGLIPGSDSRVSSALPLTAAEGDLKPRRSCEPDCKAREQINFISGNPFVEVTKGILHLYKEDDLTPMDRAAQRSQTVCILAVPATMTCHDLLTFTAACHGDIQHLRIIRDGSPNRYMALLTFRSQQSASEFYSTFNGAPYNSLEPDCCCHLVFVSHVELLREGEGGSVAPLAHTELPTCPVCLERMDESVDGILTILCNHSFHSSCLAKWGDISCPVCRYIQTPEVVADNRCFECHSADSLWICLICGHVGCGRYVQGHAYEHYHETQHCYSMQLGNNRVWDYVGDNFVHRLLQNKGDGKLVEGSPPGKQQCDEEKMDSVQLEFTYLLTSQLDSQRLYFEDKLLKVEQQTLVEVAELQEKVSKAVEENQKLQGKLLLLSREKQATDKKLQQVIGKLATTQSELQDERQMNHALQQNQSAWQAKFQALEKQFNEYKIAKDEELADVREQLRDVMFYLEAQKQISESADRDEIAEGRIVIGESAQPSSNATASGKKDRRRRHR</sequence>
<dbReference type="FunCoup" id="A0A067RBB1">
    <property type="interactions" value="2101"/>
</dbReference>
<dbReference type="GO" id="GO:0008139">
    <property type="term" value="F:nuclear localization sequence binding"/>
    <property type="evidence" value="ECO:0007669"/>
    <property type="project" value="UniProtKB-ARBA"/>
</dbReference>
<keyword evidence="6" id="KW-0862">Zinc</keyword>
<dbReference type="GO" id="GO:0003676">
    <property type="term" value="F:nucleic acid binding"/>
    <property type="evidence" value="ECO:0007669"/>
    <property type="project" value="InterPro"/>
</dbReference>
<evidence type="ECO:0000256" key="2">
    <source>
        <dbReference type="ARBA" id="ARBA00022490"/>
    </source>
</evidence>
<feature type="domain" description="RING-type" evidence="10">
    <location>
        <begin position="244"/>
        <end position="284"/>
    </location>
</feature>
<dbReference type="SUPFAM" id="SSF57850">
    <property type="entry name" value="RING/U-box"/>
    <property type="match status" value="2"/>
</dbReference>
<dbReference type="Pfam" id="PF02148">
    <property type="entry name" value="zf-UBP"/>
    <property type="match status" value="1"/>
</dbReference>
<feature type="region of interest" description="Disordered" evidence="9">
    <location>
        <begin position="529"/>
        <end position="566"/>
    </location>
</feature>
<dbReference type="GO" id="GO:0008270">
    <property type="term" value="F:zinc ion binding"/>
    <property type="evidence" value="ECO:0007669"/>
    <property type="project" value="UniProtKB-KW"/>
</dbReference>
<gene>
    <name evidence="12" type="ORF">L798_05582</name>
</gene>
<dbReference type="GO" id="GO:0016567">
    <property type="term" value="P:protein ubiquitination"/>
    <property type="evidence" value="ECO:0007669"/>
    <property type="project" value="TreeGrafter"/>
</dbReference>
<accession>A0A067RBB1</accession>
<dbReference type="SMART" id="SM00184">
    <property type="entry name" value="RING"/>
    <property type="match status" value="1"/>
</dbReference>
<dbReference type="PANTHER" id="PTHR24007">
    <property type="entry name" value="BRCA1-ASSOCIATED PROTEIN"/>
    <property type="match status" value="1"/>
</dbReference>
<dbReference type="PROSITE" id="PS50271">
    <property type="entry name" value="ZF_UBP"/>
    <property type="match status" value="1"/>
</dbReference>
<evidence type="ECO:0000256" key="6">
    <source>
        <dbReference type="ARBA" id="ARBA00022833"/>
    </source>
</evidence>
<keyword evidence="2" id="KW-0963">Cytoplasm</keyword>
<dbReference type="GO" id="GO:0007265">
    <property type="term" value="P:Ras protein signal transduction"/>
    <property type="evidence" value="ECO:0007669"/>
    <property type="project" value="TreeGrafter"/>
</dbReference>
<dbReference type="InterPro" id="IPR047243">
    <property type="entry name" value="RING-H2_BRAP2"/>
</dbReference>
<dbReference type="InParanoid" id="A0A067RBB1"/>
<organism evidence="12 13">
    <name type="scientific">Zootermopsis nevadensis</name>
    <name type="common">Dampwood termite</name>
    <dbReference type="NCBI Taxonomy" id="136037"/>
    <lineage>
        <taxon>Eukaryota</taxon>
        <taxon>Metazoa</taxon>
        <taxon>Ecdysozoa</taxon>
        <taxon>Arthropoda</taxon>
        <taxon>Hexapoda</taxon>
        <taxon>Insecta</taxon>
        <taxon>Pterygota</taxon>
        <taxon>Neoptera</taxon>
        <taxon>Polyneoptera</taxon>
        <taxon>Dictyoptera</taxon>
        <taxon>Blattodea</taxon>
        <taxon>Blattoidea</taxon>
        <taxon>Termitoidae</taxon>
        <taxon>Termopsidae</taxon>
        <taxon>Zootermopsis</taxon>
    </lineage>
</organism>
<dbReference type="OrthoDB" id="273556at2759"/>
<evidence type="ECO:0000313" key="13">
    <source>
        <dbReference type="Proteomes" id="UP000027135"/>
    </source>
</evidence>
<dbReference type="InterPro" id="IPR034932">
    <property type="entry name" value="BRAP2_RRM"/>
</dbReference>
<dbReference type="FunFam" id="3.30.40.10:FF:000206">
    <property type="entry name" value="BRCA1-associated protein isoform X1"/>
    <property type="match status" value="1"/>
</dbReference>
<reference evidence="12 13" key="1">
    <citation type="journal article" date="2014" name="Nat. Commun.">
        <title>Molecular traces of alternative social organization in a termite genome.</title>
        <authorList>
            <person name="Terrapon N."/>
            <person name="Li C."/>
            <person name="Robertson H.M."/>
            <person name="Ji L."/>
            <person name="Meng X."/>
            <person name="Booth W."/>
            <person name="Chen Z."/>
            <person name="Childers C.P."/>
            <person name="Glastad K.M."/>
            <person name="Gokhale K."/>
            <person name="Gowin J."/>
            <person name="Gronenberg W."/>
            <person name="Hermansen R.A."/>
            <person name="Hu H."/>
            <person name="Hunt B.G."/>
            <person name="Huylmans A.K."/>
            <person name="Khalil S.M."/>
            <person name="Mitchell R.D."/>
            <person name="Munoz-Torres M.C."/>
            <person name="Mustard J.A."/>
            <person name="Pan H."/>
            <person name="Reese J.T."/>
            <person name="Scharf M.E."/>
            <person name="Sun F."/>
            <person name="Vogel H."/>
            <person name="Xiao J."/>
            <person name="Yang W."/>
            <person name="Yang Z."/>
            <person name="Yang Z."/>
            <person name="Zhou J."/>
            <person name="Zhu J."/>
            <person name="Brent C.S."/>
            <person name="Elsik C.G."/>
            <person name="Goodisman M.A."/>
            <person name="Liberles D.A."/>
            <person name="Roe R.M."/>
            <person name="Vargo E.L."/>
            <person name="Vilcinskas A."/>
            <person name="Wang J."/>
            <person name="Bornberg-Bauer E."/>
            <person name="Korb J."/>
            <person name="Zhang G."/>
            <person name="Liebig J."/>
        </authorList>
    </citation>
    <scope>NUCLEOTIDE SEQUENCE [LARGE SCALE GENOMIC DNA]</scope>
    <source>
        <tissue evidence="12">Whole organism</tissue>
    </source>
</reference>
<dbReference type="SMART" id="SM00290">
    <property type="entry name" value="ZnF_UBP"/>
    <property type="match status" value="1"/>
</dbReference>
<keyword evidence="5 7" id="KW-0863">Zinc-finger</keyword>
<evidence type="ECO:0000256" key="8">
    <source>
        <dbReference type="SAM" id="Coils"/>
    </source>
</evidence>
<comment type="subcellular location">
    <subcellularLocation>
        <location evidence="1">Cytoplasm</location>
    </subcellularLocation>
</comment>
<evidence type="ECO:0000256" key="9">
    <source>
        <dbReference type="SAM" id="MobiDB-lite"/>
    </source>
</evidence>
<feature type="coiled-coil region" evidence="8">
    <location>
        <begin position="412"/>
        <end position="495"/>
    </location>
</feature>
<evidence type="ECO:0000256" key="4">
    <source>
        <dbReference type="ARBA" id="ARBA00022723"/>
    </source>
</evidence>
<dbReference type="PANTHER" id="PTHR24007:SF7">
    <property type="entry name" value="BRCA1-ASSOCIATED PROTEIN"/>
    <property type="match status" value="1"/>
</dbReference>
<evidence type="ECO:0000256" key="1">
    <source>
        <dbReference type="ARBA" id="ARBA00004496"/>
    </source>
</evidence>
<dbReference type="Gene3D" id="3.30.40.10">
    <property type="entry name" value="Zinc/RING finger domain, C3HC4 (zinc finger)"/>
    <property type="match status" value="2"/>
</dbReference>
<dbReference type="Pfam" id="PF07576">
    <property type="entry name" value="BRAP2"/>
    <property type="match status" value="1"/>
</dbReference>
<dbReference type="InterPro" id="IPR001841">
    <property type="entry name" value="Znf_RING"/>
</dbReference>